<evidence type="ECO:0000256" key="5">
    <source>
        <dbReference type="ARBA" id="ARBA00023002"/>
    </source>
</evidence>
<keyword evidence="7 9" id="KW-0503">Monooxygenase</keyword>
<feature type="binding site" description="axial binding residue" evidence="8">
    <location>
        <position position="439"/>
    </location>
    <ligand>
        <name>heme</name>
        <dbReference type="ChEBI" id="CHEBI:30413"/>
    </ligand>
    <ligandPart>
        <name>Fe</name>
        <dbReference type="ChEBI" id="CHEBI:18248"/>
    </ligandPart>
</feature>
<dbReference type="EMBL" id="KV878593">
    <property type="protein sequence ID" value="OJJ55217.1"/>
    <property type="molecule type" value="Genomic_DNA"/>
</dbReference>
<evidence type="ECO:0000256" key="1">
    <source>
        <dbReference type="ARBA" id="ARBA00001971"/>
    </source>
</evidence>
<dbReference type="PRINTS" id="PR00463">
    <property type="entry name" value="EP450I"/>
</dbReference>
<evidence type="ECO:0008006" key="12">
    <source>
        <dbReference type="Google" id="ProtNLM"/>
    </source>
</evidence>
<name>A0A1L9T730_9EURO</name>
<gene>
    <name evidence="10" type="ORF">ASPSYDRAFT_159453</name>
</gene>
<dbReference type="GeneID" id="63758901"/>
<dbReference type="InterPro" id="IPR002401">
    <property type="entry name" value="Cyt_P450_E_grp-I"/>
</dbReference>
<keyword evidence="3 8" id="KW-0349">Heme</keyword>
<dbReference type="PANTHER" id="PTHR46300:SF7">
    <property type="entry name" value="P450, PUTATIVE (EUROFUNG)-RELATED"/>
    <property type="match status" value="1"/>
</dbReference>
<evidence type="ECO:0000256" key="7">
    <source>
        <dbReference type="ARBA" id="ARBA00023033"/>
    </source>
</evidence>
<evidence type="ECO:0000256" key="9">
    <source>
        <dbReference type="RuleBase" id="RU000461"/>
    </source>
</evidence>
<evidence type="ECO:0000313" key="10">
    <source>
        <dbReference type="EMBL" id="OJJ55217.1"/>
    </source>
</evidence>
<evidence type="ECO:0000256" key="8">
    <source>
        <dbReference type="PIRSR" id="PIRSR602401-1"/>
    </source>
</evidence>
<dbReference type="Gene3D" id="1.10.630.10">
    <property type="entry name" value="Cytochrome P450"/>
    <property type="match status" value="1"/>
</dbReference>
<dbReference type="InterPro" id="IPR001128">
    <property type="entry name" value="Cyt_P450"/>
</dbReference>
<dbReference type="InterPro" id="IPR036396">
    <property type="entry name" value="Cyt_P450_sf"/>
</dbReference>
<accession>A0A1L9T730</accession>
<dbReference type="VEuPathDB" id="FungiDB:ASPSYDRAFT_159453"/>
<organism evidence="10 11">
    <name type="scientific">Aspergillus sydowii CBS 593.65</name>
    <dbReference type="NCBI Taxonomy" id="1036612"/>
    <lineage>
        <taxon>Eukaryota</taxon>
        <taxon>Fungi</taxon>
        <taxon>Dikarya</taxon>
        <taxon>Ascomycota</taxon>
        <taxon>Pezizomycotina</taxon>
        <taxon>Eurotiomycetes</taxon>
        <taxon>Eurotiomycetidae</taxon>
        <taxon>Eurotiales</taxon>
        <taxon>Aspergillaceae</taxon>
        <taxon>Aspergillus</taxon>
        <taxon>Aspergillus subgen. Nidulantes</taxon>
    </lineage>
</organism>
<evidence type="ECO:0000256" key="3">
    <source>
        <dbReference type="ARBA" id="ARBA00022617"/>
    </source>
</evidence>
<keyword evidence="4 8" id="KW-0479">Metal-binding</keyword>
<keyword evidence="11" id="KW-1185">Reference proteome</keyword>
<dbReference type="PANTHER" id="PTHR46300">
    <property type="entry name" value="P450, PUTATIVE (EUROFUNG)-RELATED-RELATED"/>
    <property type="match status" value="1"/>
</dbReference>
<dbReference type="InterPro" id="IPR050364">
    <property type="entry name" value="Cytochrome_P450_fung"/>
</dbReference>
<dbReference type="SUPFAM" id="SSF48264">
    <property type="entry name" value="Cytochrome P450"/>
    <property type="match status" value="1"/>
</dbReference>
<evidence type="ECO:0000313" key="11">
    <source>
        <dbReference type="Proteomes" id="UP000184356"/>
    </source>
</evidence>
<keyword evidence="5 9" id="KW-0560">Oxidoreductase</keyword>
<dbReference type="GO" id="GO:0005506">
    <property type="term" value="F:iron ion binding"/>
    <property type="evidence" value="ECO:0007669"/>
    <property type="project" value="InterPro"/>
</dbReference>
<dbReference type="InterPro" id="IPR017972">
    <property type="entry name" value="Cyt_P450_CS"/>
</dbReference>
<dbReference type="RefSeq" id="XP_040699023.1">
    <property type="nucleotide sequence ID" value="XM_040842828.1"/>
</dbReference>
<evidence type="ECO:0000256" key="2">
    <source>
        <dbReference type="ARBA" id="ARBA00010617"/>
    </source>
</evidence>
<dbReference type="OrthoDB" id="2789670at2759"/>
<dbReference type="GO" id="GO:0004497">
    <property type="term" value="F:monooxygenase activity"/>
    <property type="evidence" value="ECO:0007669"/>
    <property type="project" value="UniProtKB-KW"/>
</dbReference>
<dbReference type="GO" id="GO:0016705">
    <property type="term" value="F:oxidoreductase activity, acting on paired donors, with incorporation or reduction of molecular oxygen"/>
    <property type="evidence" value="ECO:0007669"/>
    <property type="project" value="InterPro"/>
</dbReference>
<dbReference type="Pfam" id="PF00067">
    <property type="entry name" value="p450"/>
    <property type="match status" value="1"/>
</dbReference>
<keyword evidence="6 8" id="KW-0408">Iron</keyword>
<dbReference type="CDD" id="cd11065">
    <property type="entry name" value="CYP64-like"/>
    <property type="match status" value="1"/>
</dbReference>
<evidence type="ECO:0000256" key="6">
    <source>
        <dbReference type="ARBA" id="ARBA00023004"/>
    </source>
</evidence>
<proteinExistence type="inferred from homology"/>
<dbReference type="STRING" id="1036612.A0A1L9T730"/>
<dbReference type="Proteomes" id="UP000184356">
    <property type="component" value="Unassembled WGS sequence"/>
</dbReference>
<protein>
    <recommendedName>
        <fullName evidence="12">O-methylsterigmatocystin oxidoreductase</fullName>
    </recommendedName>
</protein>
<dbReference type="PROSITE" id="PS00086">
    <property type="entry name" value="CYTOCHROME_P450"/>
    <property type="match status" value="1"/>
</dbReference>
<evidence type="ECO:0000256" key="4">
    <source>
        <dbReference type="ARBA" id="ARBA00022723"/>
    </source>
</evidence>
<sequence>MALLLVGITAIVAYFIYRSFQKHPKLPPGPKPLPILGNLNDFPPEDTPEFQHWLAHKDLYGGISAVTVLGTTLVLIHDKKAAHELLDGHSNRTSSRPDMTMANKLCGYEDIVLCQGYSPIFHRYRKFLHRELGTTVSASEFRGIQEVEVNRQLVRALNKPEKWLQHFKTTAGATVLKMAYGYTVEPHEPDPLVELSDRMMTEFSQAAVPMAWAVDVIPALRCIPDSFPGAGFKRTARKWRKSIEATAHIPYRFVRRQMAAGDGDYQPSYVSKLIQQLERESNGSLSQTDEHAVIWTAASLYGAAADTIVITLTAFTAAMVMYPDVQRKAQEEINRVVGPNRRPTFDDRKNLPYINALVKETLRWWPIAPMGFPHTATEDLNYNGLHIPKDSTLLPAVWSFLHDPEVYPDPSSFNPDRFLPPRNEPDPAGETFGFGRRICPGRFFADAGLYLNIARSLAVFSIGKEVGEDGVEIEVDVRPTPGILMYPTSFAFRVEPRGERFVELIRGVERGDCLQRGDACLVEGLNGT</sequence>
<comment type="similarity">
    <text evidence="2 9">Belongs to the cytochrome P450 family.</text>
</comment>
<dbReference type="AlphaFoldDB" id="A0A1L9T730"/>
<comment type="cofactor">
    <cofactor evidence="1 8">
        <name>heme</name>
        <dbReference type="ChEBI" id="CHEBI:30413"/>
    </cofactor>
</comment>
<dbReference type="GO" id="GO:0020037">
    <property type="term" value="F:heme binding"/>
    <property type="evidence" value="ECO:0007669"/>
    <property type="project" value="InterPro"/>
</dbReference>
<reference evidence="11" key="1">
    <citation type="journal article" date="2017" name="Genome Biol.">
        <title>Comparative genomics reveals high biological diversity and specific adaptations in the industrially and medically important fungal genus Aspergillus.</title>
        <authorList>
            <person name="de Vries R.P."/>
            <person name="Riley R."/>
            <person name="Wiebenga A."/>
            <person name="Aguilar-Osorio G."/>
            <person name="Amillis S."/>
            <person name="Uchima C.A."/>
            <person name="Anderluh G."/>
            <person name="Asadollahi M."/>
            <person name="Askin M."/>
            <person name="Barry K."/>
            <person name="Battaglia E."/>
            <person name="Bayram O."/>
            <person name="Benocci T."/>
            <person name="Braus-Stromeyer S.A."/>
            <person name="Caldana C."/>
            <person name="Canovas D."/>
            <person name="Cerqueira G.C."/>
            <person name="Chen F."/>
            <person name="Chen W."/>
            <person name="Choi C."/>
            <person name="Clum A."/>
            <person name="Dos Santos R.A."/>
            <person name="Damasio A.R."/>
            <person name="Diallinas G."/>
            <person name="Emri T."/>
            <person name="Fekete E."/>
            <person name="Flipphi M."/>
            <person name="Freyberg S."/>
            <person name="Gallo A."/>
            <person name="Gournas C."/>
            <person name="Habgood R."/>
            <person name="Hainaut M."/>
            <person name="Harispe M.L."/>
            <person name="Henrissat B."/>
            <person name="Hilden K.S."/>
            <person name="Hope R."/>
            <person name="Hossain A."/>
            <person name="Karabika E."/>
            <person name="Karaffa L."/>
            <person name="Karanyi Z."/>
            <person name="Krasevec N."/>
            <person name="Kuo A."/>
            <person name="Kusch H."/>
            <person name="LaButti K."/>
            <person name="Lagendijk E.L."/>
            <person name="Lapidus A."/>
            <person name="Levasseur A."/>
            <person name="Lindquist E."/>
            <person name="Lipzen A."/>
            <person name="Logrieco A.F."/>
            <person name="MacCabe A."/>
            <person name="Maekelae M.R."/>
            <person name="Malavazi I."/>
            <person name="Melin P."/>
            <person name="Meyer V."/>
            <person name="Mielnichuk N."/>
            <person name="Miskei M."/>
            <person name="Molnar A.P."/>
            <person name="Mule G."/>
            <person name="Ngan C.Y."/>
            <person name="Orejas M."/>
            <person name="Orosz E."/>
            <person name="Ouedraogo J.P."/>
            <person name="Overkamp K.M."/>
            <person name="Park H.-S."/>
            <person name="Perrone G."/>
            <person name="Piumi F."/>
            <person name="Punt P.J."/>
            <person name="Ram A.F."/>
            <person name="Ramon A."/>
            <person name="Rauscher S."/>
            <person name="Record E."/>
            <person name="Riano-Pachon D.M."/>
            <person name="Robert V."/>
            <person name="Roehrig J."/>
            <person name="Ruller R."/>
            <person name="Salamov A."/>
            <person name="Salih N.S."/>
            <person name="Samson R.A."/>
            <person name="Sandor E."/>
            <person name="Sanguinetti M."/>
            <person name="Schuetze T."/>
            <person name="Sepcic K."/>
            <person name="Shelest E."/>
            <person name="Sherlock G."/>
            <person name="Sophianopoulou V."/>
            <person name="Squina F.M."/>
            <person name="Sun H."/>
            <person name="Susca A."/>
            <person name="Todd R.B."/>
            <person name="Tsang A."/>
            <person name="Unkles S.E."/>
            <person name="van de Wiele N."/>
            <person name="van Rossen-Uffink D."/>
            <person name="Oliveira J.V."/>
            <person name="Vesth T.C."/>
            <person name="Visser J."/>
            <person name="Yu J.-H."/>
            <person name="Zhou M."/>
            <person name="Andersen M.R."/>
            <person name="Archer D.B."/>
            <person name="Baker S.E."/>
            <person name="Benoit I."/>
            <person name="Brakhage A.A."/>
            <person name="Braus G.H."/>
            <person name="Fischer R."/>
            <person name="Frisvad J.C."/>
            <person name="Goldman G.H."/>
            <person name="Houbraken J."/>
            <person name="Oakley B."/>
            <person name="Pocsi I."/>
            <person name="Scazzocchio C."/>
            <person name="Seiboth B."/>
            <person name="vanKuyk P.A."/>
            <person name="Wortman J."/>
            <person name="Dyer P.S."/>
            <person name="Grigoriev I.V."/>
        </authorList>
    </citation>
    <scope>NUCLEOTIDE SEQUENCE [LARGE SCALE GENOMIC DNA]</scope>
    <source>
        <strain evidence="11">CBS 593.65</strain>
    </source>
</reference>